<feature type="domain" description="Orc1-like AAA ATPase" evidence="1">
    <location>
        <begin position="17"/>
        <end position="72"/>
    </location>
</feature>
<dbReference type="InterPro" id="IPR041664">
    <property type="entry name" value="AAA_16"/>
</dbReference>
<dbReference type="InterPro" id="IPR027417">
    <property type="entry name" value="P-loop_NTPase"/>
</dbReference>
<dbReference type="EMBL" id="CP043504">
    <property type="protein sequence ID" value="QEO09332.1"/>
    <property type="molecule type" value="Genomic_DNA"/>
</dbReference>
<protein>
    <submittedName>
        <fullName evidence="2">AAA family ATPase</fullName>
    </submittedName>
</protein>
<dbReference type="OrthoDB" id="5167319at2"/>
<reference evidence="2 3" key="1">
    <citation type="submission" date="2019-09" db="EMBL/GenBank/DDBJ databases">
        <title>Genome sequencing of strain KACC 19322.</title>
        <authorList>
            <person name="Heo J."/>
            <person name="Kim S.-J."/>
            <person name="Kim J.-S."/>
            <person name="Hong S.-B."/>
            <person name="Kwon S.-W."/>
        </authorList>
    </citation>
    <scope>NUCLEOTIDE SEQUENCE [LARGE SCALE GENOMIC DNA]</scope>
    <source>
        <strain evidence="2 3">KACC 19322</strain>
    </source>
</reference>
<proteinExistence type="predicted"/>
<dbReference type="AlphaFoldDB" id="A0A5C1Y8Q8"/>
<name>A0A5C1Y8Q8_9MICO</name>
<dbReference type="Pfam" id="PF13191">
    <property type="entry name" value="AAA_16"/>
    <property type="match status" value="1"/>
</dbReference>
<sequence>MTTRTLRDTVAAADAERFAGRDAEFATVRELLDPAGERRVLYVHGAGGIGKSALLRATARAAEADGYQVAAHDARTLPGELAPLVERVLEGGTARRCIVIDEVDALGAALRPLRDALLDSLGDDSRIVFAGRAAPDPSWHDHGLPAVVVELLLHPLADEHATALLAASGVTDDERQEEIVAWAQGSPLALTVAAAAPAGTPGSLESELEGRLTAWLAGQSMLDADPAVLEVAALTRVVDARLIAAALPGRSTRDAMRALAALPVVERLGPGLTMHPVLASAMRARLRATAPGRYRELVHRVALHLGGRARLGDIDALIELSQFIEGEEYRRSFSNRPSATHYADAAAPGEFPAFGRANGYDEDPGWDELLAWDASPDLDFVMRRWDGTALLYNRFTKVSRLPRLGPITEALAESARLAGVDPERSFAGVSLFADASLRDRAEASRLSTGAFMYRVDMPDVEAILIHFPRGEREPGLNAAVSRAASGPGVPAVTITDFRPVGAVGFVEALVLREQGYPSRTGAPRDLLASDQDLEREARLREVLDRVFDQSGEDRRLRQAIELAHFGPRRRESELLAAMHVSRPTWYRLLRRARERVLGAAGELPPVG</sequence>
<gene>
    <name evidence="2" type="ORF">FLP23_04475</name>
</gene>
<dbReference type="Proteomes" id="UP000322159">
    <property type="component" value="Chromosome"/>
</dbReference>
<evidence type="ECO:0000259" key="1">
    <source>
        <dbReference type="Pfam" id="PF13191"/>
    </source>
</evidence>
<dbReference type="SUPFAM" id="SSF52540">
    <property type="entry name" value="P-loop containing nucleoside triphosphate hydrolases"/>
    <property type="match status" value="1"/>
</dbReference>
<accession>A0A5C1Y8Q8</accession>
<keyword evidence="3" id="KW-1185">Reference proteome</keyword>
<dbReference type="Gene3D" id="3.40.50.300">
    <property type="entry name" value="P-loop containing nucleotide triphosphate hydrolases"/>
    <property type="match status" value="1"/>
</dbReference>
<organism evidence="2 3">
    <name type="scientific">Protaetiibacter larvae</name>
    <dbReference type="NCBI Taxonomy" id="2592654"/>
    <lineage>
        <taxon>Bacteria</taxon>
        <taxon>Bacillati</taxon>
        <taxon>Actinomycetota</taxon>
        <taxon>Actinomycetes</taxon>
        <taxon>Micrococcales</taxon>
        <taxon>Microbacteriaceae</taxon>
        <taxon>Protaetiibacter</taxon>
    </lineage>
</organism>
<evidence type="ECO:0000313" key="2">
    <source>
        <dbReference type="EMBL" id="QEO09332.1"/>
    </source>
</evidence>
<evidence type="ECO:0000313" key="3">
    <source>
        <dbReference type="Proteomes" id="UP000322159"/>
    </source>
</evidence>
<dbReference type="RefSeq" id="WP_149324756.1">
    <property type="nucleotide sequence ID" value="NZ_CP043504.1"/>
</dbReference>
<dbReference type="KEGG" id="lyk:FLP23_04475"/>